<keyword evidence="4" id="KW-0597">Phosphoprotein</keyword>
<sequence>MTLLGPQDASTELALDLVSQVVDYAIIALDTTGTIRSWNAGAERLKGYATEEAVGRHFSIFYTVDDREADLPLTLLTRAERDGRVAHSGWRLRKDGTRFWGDVVITALHDESGVLTGYAKVTRDRTAEHALVERESQLRMLVAQVVDYAIVALDPNGVVLTWNAGAAHLKGYTADEAIGQHFSVCYTPDDRSNGLPYDLLESARQAGRVEHTGWRVRKDGSRFWGDVVLTALRDDEGRLTGYAEVTRDRTEEHRLERLQASLFATLTHDIRQPLHSIAAYASLVARAEPGERAHFAERITTEAAHLEHLITNLFDYAKLRAGVVSIDVRPLALGDVVREVVAANGHLFAGREIDVDDDGATALADRVAMRRVLANLLSNAVKYSPAAAPVEVTVAGDGLRTRLTVADHGRGIAPEDVPVIFTEFVRGQLASEDGGTGLGLASVKHLVELQHGSVHLDSRLGDGTVVVVDLPATSR</sequence>
<feature type="domain" description="PAS" evidence="11">
    <location>
        <begin position="134"/>
        <end position="192"/>
    </location>
</feature>
<dbReference type="InterPro" id="IPR013767">
    <property type="entry name" value="PAS_fold"/>
</dbReference>
<keyword evidence="6 13" id="KW-0418">Kinase</keyword>
<name>A0A1M5H6D6_9ACTN</name>
<dbReference type="Proteomes" id="UP000186132">
    <property type="component" value="Unassembled WGS sequence"/>
</dbReference>
<dbReference type="EMBL" id="FQVU01000002">
    <property type="protein sequence ID" value="SHG11557.1"/>
    <property type="molecule type" value="Genomic_DNA"/>
</dbReference>
<feature type="domain" description="PAC" evidence="12">
    <location>
        <begin position="79"/>
        <end position="137"/>
    </location>
</feature>
<dbReference type="InterPro" id="IPR003594">
    <property type="entry name" value="HATPase_dom"/>
</dbReference>
<dbReference type="Pfam" id="PF02518">
    <property type="entry name" value="HATPase_c"/>
    <property type="match status" value="1"/>
</dbReference>
<dbReference type="InterPro" id="IPR004358">
    <property type="entry name" value="Sig_transdc_His_kin-like_C"/>
</dbReference>
<dbReference type="GO" id="GO:0006355">
    <property type="term" value="P:regulation of DNA-templated transcription"/>
    <property type="evidence" value="ECO:0007669"/>
    <property type="project" value="InterPro"/>
</dbReference>
<evidence type="ECO:0000256" key="6">
    <source>
        <dbReference type="ARBA" id="ARBA00022777"/>
    </source>
</evidence>
<dbReference type="GO" id="GO:0007234">
    <property type="term" value="P:osmosensory signaling via phosphorelay pathway"/>
    <property type="evidence" value="ECO:0007669"/>
    <property type="project" value="TreeGrafter"/>
</dbReference>
<feature type="domain" description="PAC" evidence="12">
    <location>
        <begin position="207"/>
        <end position="261"/>
    </location>
</feature>
<evidence type="ECO:0000259" key="12">
    <source>
        <dbReference type="PROSITE" id="PS50113"/>
    </source>
</evidence>
<evidence type="ECO:0000256" key="7">
    <source>
        <dbReference type="ARBA" id="ARBA00023012"/>
    </source>
</evidence>
<dbReference type="PANTHER" id="PTHR42878">
    <property type="entry name" value="TWO-COMPONENT HISTIDINE KINASE"/>
    <property type="match status" value="1"/>
</dbReference>
<dbReference type="InterPro" id="IPR001610">
    <property type="entry name" value="PAC"/>
</dbReference>
<evidence type="ECO:0000259" key="10">
    <source>
        <dbReference type="PROSITE" id="PS50109"/>
    </source>
</evidence>
<dbReference type="NCBIfam" id="TIGR00229">
    <property type="entry name" value="sensory_box"/>
    <property type="match status" value="2"/>
</dbReference>
<keyword evidence="8" id="KW-0472">Membrane</keyword>
<dbReference type="GO" id="GO:0000156">
    <property type="term" value="F:phosphorelay response regulator activity"/>
    <property type="evidence" value="ECO:0007669"/>
    <property type="project" value="TreeGrafter"/>
</dbReference>
<organism evidence="13 14">
    <name type="scientific">Jatrophihabitans endophyticus</name>
    <dbReference type="NCBI Taxonomy" id="1206085"/>
    <lineage>
        <taxon>Bacteria</taxon>
        <taxon>Bacillati</taxon>
        <taxon>Actinomycetota</taxon>
        <taxon>Actinomycetes</taxon>
        <taxon>Jatrophihabitantales</taxon>
        <taxon>Jatrophihabitantaceae</taxon>
        <taxon>Jatrophihabitans</taxon>
    </lineage>
</organism>
<dbReference type="InterPro" id="IPR000700">
    <property type="entry name" value="PAS-assoc_C"/>
</dbReference>
<dbReference type="RefSeq" id="WP_073388031.1">
    <property type="nucleotide sequence ID" value="NZ_FQVU01000002.1"/>
</dbReference>
<dbReference type="PRINTS" id="PR00344">
    <property type="entry name" value="BCTRLSENSOR"/>
</dbReference>
<dbReference type="InterPro" id="IPR000014">
    <property type="entry name" value="PAS"/>
</dbReference>
<dbReference type="InterPro" id="IPR005467">
    <property type="entry name" value="His_kinase_dom"/>
</dbReference>
<comment type="catalytic activity">
    <reaction evidence="1">
        <text>ATP + protein L-histidine = ADP + protein N-phospho-L-histidine.</text>
        <dbReference type="EC" id="2.7.13.3"/>
    </reaction>
</comment>
<dbReference type="SMART" id="SM00086">
    <property type="entry name" value="PAC"/>
    <property type="match status" value="2"/>
</dbReference>
<evidence type="ECO:0000256" key="2">
    <source>
        <dbReference type="ARBA" id="ARBA00004236"/>
    </source>
</evidence>
<feature type="domain" description="PAS" evidence="11">
    <location>
        <begin position="11"/>
        <end position="83"/>
    </location>
</feature>
<dbReference type="PANTHER" id="PTHR42878:SF13">
    <property type="entry name" value="HISTIDINE KINASE"/>
    <property type="match status" value="1"/>
</dbReference>
<reference evidence="13 14" key="1">
    <citation type="submission" date="2016-11" db="EMBL/GenBank/DDBJ databases">
        <authorList>
            <person name="Jaros S."/>
            <person name="Januszkiewicz K."/>
            <person name="Wedrychowicz H."/>
        </authorList>
    </citation>
    <scope>NUCLEOTIDE SEQUENCE [LARGE SCALE GENOMIC DNA]</scope>
    <source>
        <strain evidence="13 14">DSM 45627</strain>
    </source>
</reference>
<accession>A0A1M5H6D6</accession>
<feature type="domain" description="Histidine kinase" evidence="10">
    <location>
        <begin position="265"/>
        <end position="474"/>
    </location>
</feature>
<dbReference type="STRING" id="1206085.SAMN05443575_1412"/>
<dbReference type="InterPro" id="IPR036097">
    <property type="entry name" value="HisK_dim/P_sf"/>
</dbReference>
<protein>
    <recommendedName>
        <fullName evidence="9">Sensor-like histidine kinase SenX3</fullName>
        <ecNumber evidence="3">2.7.13.3</ecNumber>
    </recommendedName>
</protein>
<dbReference type="SMART" id="SM00091">
    <property type="entry name" value="PAS"/>
    <property type="match status" value="2"/>
</dbReference>
<dbReference type="Gene3D" id="3.30.565.10">
    <property type="entry name" value="Histidine kinase-like ATPase, C-terminal domain"/>
    <property type="match status" value="1"/>
</dbReference>
<evidence type="ECO:0000313" key="14">
    <source>
        <dbReference type="Proteomes" id="UP000186132"/>
    </source>
</evidence>
<dbReference type="InterPro" id="IPR050351">
    <property type="entry name" value="BphY/WalK/GraS-like"/>
</dbReference>
<evidence type="ECO:0000256" key="8">
    <source>
        <dbReference type="ARBA" id="ARBA00023136"/>
    </source>
</evidence>
<dbReference type="Pfam" id="PF00989">
    <property type="entry name" value="PAS"/>
    <property type="match status" value="2"/>
</dbReference>
<evidence type="ECO:0000256" key="5">
    <source>
        <dbReference type="ARBA" id="ARBA00022679"/>
    </source>
</evidence>
<evidence type="ECO:0000256" key="1">
    <source>
        <dbReference type="ARBA" id="ARBA00000085"/>
    </source>
</evidence>
<dbReference type="Gene3D" id="1.10.287.130">
    <property type="match status" value="1"/>
</dbReference>
<proteinExistence type="predicted"/>
<keyword evidence="14" id="KW-1185">Reference proteome</keyword>
<evidence type="ECO:0000256" key="4">
    <source>
        <dbReference type="ARBA" id="ARBA00022553"/>
    </source>
</evidence>
<dbReference type="SUPFAM" id="SSF55785">
    <property type="entry name" value="PYP-like sensor domain (PAS domain)"/>
    <property type="match status" value="2"/>
</dbReference>
<evidence type="ECO:0000259" key="11">
    <source>
        <dbReference type="PROSITE" id="PS50112"/>
    </source>
</evidence>
<dbReference type="InterPro" id="IPR035965">
    <property type="entry name" value="PAS-like_dom_sf"/>
</dbReference>
<dbReference type="InterPro" id="IPR003661">
    <property type="entry name" value="HisK_dim/P_dom"/>
</dbReference>
<dbReference type="PROSITE" id="PS50113">
    <property type="entry name" value="PAC"/>
    <property type="match status" value="2"/>
</dbReference>
<dbReference type="Gene3D" id="3.30.450.20">
    <property type="entry name" value="PAS domain"/>
    <property type="match status" value="2"/>
</dbReference>
<dbReference type="GO" id="GO:0000155">
    <property type="term" value="F:phosphorelay sensor kinase activity"/>
    <property type="evidence" value="ECO:0007669"/>
    <property type="project" value="InterPro"/>
</dbReference>
<keyword evidence="7" id="KW-0902">Two-component regulatory system</keyword>
<dbReference type="CDD" id="cd00082">
    <property type="entry name" value="HisKA"/>
    <property type="match status" value="1"/>
</dbReference>
<evidence type="ECO:0000256" key="3">
    <source>
        <dbReference type="ARBA" id="ARBA00012438"/>
    </source>
</evidence>
<comment type="subcellular location">
    <subcellularLocation>
        <location evidence="2">Cell membrane</location>
    </subcellularLocation>
</comment>
<dbReference type="EC" id="2.7.13.3" evidence="3"/>
<dbReference type="SMART" id="SM00388">
    <property type="entry name" value="HisKA"/>
    <property type="match status" value="1"/>
</dbReference>
<dbReference type="CDD" id="cd00130">
    <property type="entry name" value="PAS"/>
    <property type="match status" value="2"/>
</dbReference>
<dbReference type="Pfam" id="PF00512">
    <property type="entry name" value="HisKA"/>
    <property type="match status" value="1"/>
</dbReference>
<dbReference type="SUPFAM" id="SSF47384">
    <property type="entry name" value="Homodimeric domain of signal transducing histidine kinase"/>
    <property type="match status" value="1"/>
</dbReference>
<dbReference type="SMART" id="SM00387">
    <property type="entry name" value="HATPase_c"/>
    <property type="match status" value="1"/>
</dbReference>
<dbReference type="SUPFAM" id="SSF55874">
    <property type="entry name" value="ATPase domain of HSP90 chaperone/DNA topoisomerase II/histidine kinase"/>
    <property type="match status" value="1"/>
</dbReference>
<gene>
    <name evidence="13" type="ORF">SAMN05443575_1412</name>
</gene>
<keyword evidence="5" id="KW-0808">Transferase</keyword>
<dbReference type="PROSITE" id="PS50112">
    <property type="entry name" value="PAS"/>
    <property type="match status" value="2"/>
</dbReference>
<dbReference type="OrthoDB" id="9764154at2"/>
<evidence type="ECO:0000313" key="13">
    <source>
        <dbReference type="EMBL" id="SHG11557.1"/>
    </source>
</evidence>
<dbReference type="PROSITE" id="PS50109">
    <property type="entry name" value="HIS_KIN"/>
    <property type="match status" value="1"/>
</dbReference>
<dbReference type="InterPro" id="IPR036890">
    <property type="entry name" value="HATPase_C_sf"/>
</dbReference>
<dbReference type="GO" id="GO:0030295">
    <property type="term" value="F:protein kinase activator activity"/>
    <property type="evidence" value="ECO:0007669"/>
    <property type="project" value="TreeGrafter"/>
</dbReference>
<dbReference type="AlphaFoldDB" id="A0A1M5H6D6"/>
<evidence type="ECO:0000256" key="9">
    <source>
        <dbReference type="ARBA" id="ARBA00039401"/>
    </source>
</evidence>
<dbReference type="GO" id="GO:0005886">
    <property type="term" value="C:plasma membrane"/>
    <property type="evidence" value="ECO:0007669"/>
    <property type="project" value="UniProtKB-SubCell"/>
</dbReference>